<protein>
    <submittedName>
        <fullName evidence="1">Uncharacterized protein</fullName>
    </submittedName>
</protein>
<dbReference type="OrthoDB" id="46913at2759"/>
<reference evidence="1 3" key="1">
    <citation type="journal article" date="2019" name="Sci. Rep.">
        <title>Orb-weaving spider Araneus ventricosus genome elucidates the spidroin gene catalogue.</title>
        <authorList>
            <person name="Kono N."/>
            <person name="Nakamura H."/>
            <person name="Ohtoshi R."/>
            <person name="Moran D.A.P."/>
            <person name="Shinohara A."/>
            <person name="Yoshida Y."/>
            <person name="Fujiwara M."/>
            <person name="Mori M."/>
            <person name="Tomita M."/>
            <person name="Arakawa K."/>
        </authorList>
    </citation>
    <scope>NUCLEOTIDE SEQUENCE [LARGE SCALE GENOMIC DNA]</scope>
</reference>
<dbReference type="AlphaFoldDB" id="A0A4Y2UQY0"/>
<accession>A0A4Y2UQY0</accession>
<organism evidence="1 3">
    <name type="scientific">Araneus ventricosus</name>
    <name type="common">Orbweaver spider</name>
    <name type="synonym">Epeira ventricosa</name>
    <dbReference type="NCBI Taxonomy" id="182803"/>
    <lineage>
        <taxon>Eukaryota</taxon>
        <taxon>Metazoa</taxon>
        <taxon>Ecdysozoa</taxon>
        <taxon>Arthropoda</taxon>
        <taxon>Chelicerata</taxon>
        <taxon>Arachnida</taxon>
        <taxon>Araneae</taxon>
        <taxon>Araneomorphae</taxon>
        <taxon>Entelegynae</taxon>
        <taxon>Araneoidea</taxon>
        <taxon>Araneidae</taxon>
        <taxon>Araneus</taxon>
    </lineage>
</organism>
<dbReference type="InterPro" id="IPR011990">
    <property type="entry name" value="TPR-like_helical_dom_sf"/>
</dbReference>
<evidence type="ECO:0000313" key="3">
    <source>
        <dbReference type="Proteomes" id="UP000499080"/>
    </source>
</evidence>
<evidence type="ECO:0000313" key="1">
    <source>
        <dbReference type="EMBL" id="GBO14622.1"/>
    </source>
</evidence>
<proteinExistence type="predicted"/>
<dbReference type="Proteomes" id="UP000499080">
    <property type="component" value="Unassembled WGS sequence"/>
</dbReference>
<name>A0A4Y2UQY0_ARAVE</name>
<keyword evidence="3" id="KW-1185">Reference proteome</keyword>
<dbReference type="EMBL" id="BGPR01038748">
    <property type="protein sequence ID" value="GBO14622.1"/>
    <property type="molecule type" value="Genomic_DNA"/>
</dbReference>
<gene>
    <name evidence="1" type="ORF">AVEN_172203_1</name>
    <name evidence="2" type="ORF">AVEN_181821_1</name>
</gene>
<dbReference type="Gene3D" id="1.25.40.10">
    <property type="entry name" value="Tetratricopeptide repeat domain"/>
    <property type="match status" value="1"/>
</dbReference>
<comment type="caution">
    <text evidence="1">The sequence shown here is derived from an EMBL/GenBank/DDBJ whole genome shotgun (WGS) entry which is preliminary data.</text>
</comment>
<dbReference type="EMBL" id="BGPR01038749">
    <property type="protein sequence ID" value="GBO14623.1"/>
    <property type="molecule type" value="Genomic_DNA"/>
</dbReference>
<evidence type="ECO:0000313" key="2">
    <source>
        <dbReference type="EMBL" id="GBO14623.1"/>
    </source>
</evidence>
<sequence length="303" mass="35681">MFAIRRLQCRRIFKSKSVTSQITSILENSLELSPKFLCPTRNAQHRNPAFPSFKEGSFSSRYFPTPVIEKAEDRIKEIISKKEIQTTDDWNELKNELFIDFEILSEVNFSSVVMNCLLTLDKINEAHSFMKYLKDVNIEPNFLTYLKYMALCGKNVDQCGEEIIFETFKKVQNLIDSSPVLDMKRTEHVIQGFSATSQWRKCFDYLKKIPCEPNFVIANCLTATAIKKNDEALAWRLLSRWFKEHGIPKDYVLKEFILYAQRLQSTNWRHADAFITRLFQFMHQRGAVFDMEVTKLIEVYFNW</sequence>